<dbReference type="Proteomes" id="UP000077521">
    <property type="component" value="Unassembled WGS sequence"/>
</dbReference>
<name>A0A8T8SBL6_9BASI</name>
<gene>
    <name evidence="3" type="ORF">A4X13_0g9083</name>
</gene>
<reference evidence="3" key="2">
    <citation type="journal article" date="2019" name="IMA Fungus">
        <title>Genome sequencing and comparison of five Tilletia species to identify candidate genes for the detection of regulated species infecting wheat.</title>
        <authorList>
            <person name="Nguyen H.D.T."/>
            <person name="Sultana T."/>
            <person name="Kesanakurti P."/>
            <person name="Hambleton S."/>
        </authorList>
    </citation>
    <scope>NUCLEOTIDE SEQUENCE</scope>
    <source>
        <strain evidence="3">DAOMC 236416</strain>
    </source>
</reference>
<dbReference type="SUPFAM" id="SSF56672">
    <property type="entry name" value="DNA/RNA polymerases"/>
    <property type="match status" value="1"/>
</dbReference>
<dbReference type="AlphaFoldDB" id="A0A8T8SBL6"/>
<dbReference type="InterPro" id="IPR013103">
    <property type="entry name" value="RVT_2"/>
</dbReference>
<feature type="compositionally biased region" description="Basic and acidic residues" evidence="1">
    <location>
        <begin position="53"/>
        <end position="80"/>
    </location>
</feature>
<evidence type="ECO:0000259" key="2">
    <source>
        <dbReference type="Pfam" id="PF07727"/>
    </source>
</evidence>
<protein>
    <recommendedName>
        <fullName evidence="2">Reverse transcriptase Ty1/copia-type domain-containing protein</fullName>
    </recommendedName>
</protein>
<feature type="domain" description="Reverse transcriptase Ty1/copia-type" evidence="2">
    <location>
        <begin position="142"/>
        <end position="386"/>
    </location>
</feature>
<dbReference type="PANTHER" id="PTHR11439">
    <property type="entry name" value="GAG-POL-RELATED RETROTRANSPOSON"/>
    <property type="match status" value="1"/>
</dbReference>
<dbReference type="InterPro" id="IPR043502">
    <property type="entry name" value="DNA/RNA_pol_sf"/>
</dbReference>
<dbReference type="PANTHER" id="PTHR11439:SF483">
    <property type="entry name" value="PEPTIDE SYNTHASE GLIP-LIKE, PUTATIVE (AFU_ORTHOLOGUE AFUA_3G12920)-RELATED"/>
    <property type="match status" value="1"/>
</dbReference>
<evidence type="ECO:0000256" key="1">
    <source>
        <dbReference type="SAM" id="MobiDB-lite"/>
    </source>
</evidence>
<dbReference type="EMBL" id="LWDF02002124">
    <property type="protein sequence ID" value="KAE8236634.1"/>
    <property type="molecule type" value="Genomic_DNA"/>
</dbReference>
<feature type="compositionally biased region" description="Polar residues" evidence="1">
    <location>
        <begin position="33"/>
        <end position="48"/>
    </location>
</feature>
<evidence type="ECO:0000313" key="4">
    <source>
        <dbReference type="Proteomes" id="UP000077521"/>
    </source>
</evidence>
<feature type="region of interest" description="Disordered" evidence="1">
    <location>
        <begin position="1"/>
        <end position="80"/>
    </location>
</feature>
<dbReference type="Pfam" id="PF07727">
    <property type="entry name" value="RVT_2"/>
    <property type="match status" value="1"/>
</dbReference>
<dbReference type="CDD" id="cd09272">
    <property type="entry name" value="RNase_HI_RT_Ty1"/>
    <property type="match status" value="1"/>
</dbReference>
<keyword evidence="4" id="KW-1185">Reference proteome</keyword>
<accession>A0A8T8SBL6</accession>
<organism evidence="3 4">
    <name type="scientific">Tilletia indica</name>
    <dbReference type="NCBI Taxonomy" id="43049"/>
    <lineage>
        <taxon>Eukaryota</taxon>
        <taxon>Fungi</taxon>
        <taxon>Dikarya</taxon>
        <taxon>Basidiomycota</taxon>
        <taxon>Ustilaginomycotina</taxon>
        <taxon>Exobasidiomycetes</taxon>
        <taxon>Tilletiales</taxon>
        <taxon>Tilletiaceae</taxon>
        <taxon>Tilletia</taxon>
    </lineage>
</organism>
<evidence type="ECO:0000313" key="3">
    <source>
        <dbReference type="EMBL" id="KAE8236634.1"/>
    </source>
</evidence>
<comment type="caution">
    <text evidence="3">The sequence shown here is derived from an EMBL/GenBank/DDBJ whole genome shotgun (WGS) entry which is preliminary data.</text>
</comment>
<reference evidence="3" key="1">
    <citation type="submission" date="2016-04" db="EMBL/GenBank/DDBJ databases">
        <authorList>
            <person name="Nguyen H.D."/>
            <person name="Samba Siva P."/>
            <person name="Cullis J."/>
            <person name="Levesque C.A."/>
            <person name="Hambleton S."/>
        </authorList>
    </citation>
    <scope>NUCLEOTIDE SEQUENCE</scope>
    <source>
        <strain evidence="3">DAOMC 236416</strain>
    </source>
</reference>
<sequence length="621" mass="69783">MRAQLDGLPTIEEVEEELAPAISDPSLPKSVPTEASQDSPGATTSTPTPDRGTAAERAHVQRIREQRQPTRRSARLEKLQGKAQRVRAYAMAVKGALLVGGRVSSDGVPLEPKTLGEAKSRSEWGKWKDAMQEEYDSLVKKKTWVKVSRRKAKRLIRSRWVYKLKLDELGRAMRHKARLVAMGNTQRAGIDYGETFSPVARMASLRILLVLAAKFGWIVEQLDVVTAYLNGILHDEVYMQQPPGFEDGTDDVLQLKRALYGLKQSGREWNEVLVAALTKAGFAQLDSEPCIFVRNRNDWKRMVVLAVYVNDILIFTPSRSECEQVKTFLREEFEMKENGAVHHFLGEHVQRDVAAGTITLSQQAYANAMLQRYGMQNANGRHLPMRERGKEDLPDSPMEMGDYPARVGSLMWLVQCTRMDMCFPVGVLARKMGSPDEEAKADAQTALRYVRKTSDLKLTYKPTSDVVLQGYADADHGGDREDRKSTTGWVFLLFGCAVSWKSQLQKTVAWSTTEAEYIALAEAGREALWIRNFLGELGLEQKTATPLYCDNDAATSIANNPAAFGKSKHFELKYHFTRHQVRQGRLTVSRVGTDDNLADIFTKMLPRGKLEEARRRLGLCS</sequence>
<proteinExistence type="predicted"/>